<dbReference type="RefSeq" id="XP_060279442.1">
    <property type="nucleotide sequence ID" value="XM_060431997.1"/>
</dbReference>
<accession>A0AAJ0FIE9</accession>
<dbReference type="AlphaFoldDB" id="A0AAJ0FIE9"/>
<comment type="caution">
    <text evidence="1">The sequence shown here is derived from an EMBL/GenBank/DDBJ whole genome shotgun (WGS) entry which is preliminary data.</text>
</comment>
<sequence>MEMCGLKNGDVRVGQAFEEARNVILQANLTHIEHKLLVDFIEQAASPDLAACEVLKRARCNTGRPIEETLRDFKKDWHSLVATVAHSMPNPVHDPTLRDLVYRRDQSRRCVTSPERRQLAPPEPTFILPPSLARLLGDEDGVPRSLMDAFMTPSGASQVWNKLPDTSAQDMLANIWLLAPGVSYAF</sequence>
<dbReference type="EMBL" id="MU839029">
    <property type="protein sequence ID" value="KAK1763229.1"/>
    <property type="molecule type" value="Genomic_DNA"/>
</dbReference>
<evidence type="ECO:0000313" key="1">
    <source>
        <dbReference type="EMBL" id="KAK1763229.1"/>
    </source>
</evidence>
<dbReference type="Proteomes" id="UP001244011">
    <property type="component" value="Unassembled WGS sequence"/>
</dbReference>
<organism evidence="1 2">
    <name type="scientific">Phialemonium atrogriseum</name>
    <dbReference type="NCBI Taxonomy" id="1093897"/>
    <lineage>
        <taxon>Eukaryota</taxon>
        <taxon>Fungi</taxon>
        <taxon>Dikarya</taxon>
        <taxon>Ascomycota</taxon>
        <taxon>Pezizomycotina</taxon>
        <taxon>Sordariomycetes</taxon>
        <taxon>Sordariomycetidae</taxon>
        <taxon>Cephalothecales</taxon>
        <taxon>Cephalothecaceae</taxon>
        <taxon>Phialemonium</taxon>
    </lineage>
</organism>
<reference evidence="1" key="1">
    <citation type="submission" date="2023-06" db="EMBL/GenBank/DDBJ databases">
        <title>Genome-scale phylogeny and comparative genomics of the fungal order Sordariales.</title>
        <authorList>
            <consortium name="Lawrence Berkeley National Laboratory"/>
            <person name="Hensen N."/>
            <person name="Bonometti L."/>
            <person name="Westerberg I."/>
            <person name="Brannstrom I.O."/>
            <person name="Guillou S."/>
            <person name="Cros-Aarteil S."/>
            <person name="Calhoun S."/>
            <person name="Haridas S."/>
            <person name="Kuo A."/>
            <person name="Mondo S."/>
            <person name="Pangilinan J."/>
            <person name="Riley R."/>
            <person name="Labutti K."/>
            <person name="Andreopoulos B."/>
            <person name="Lipzen A."/>
            <person name="Chen C."/>
            <person name="Yanf M."/>
            <person name="Daum C."/>
            <person name="Ng V."/>
            <person name="Clum A."/>
            <person name="Steindorff A."/>
            <person name="Ohm R."/>
            <person name="Martin F."/>
            <person name="Silar P."/>
            <person name="Natvig D."/>
            <person name="Lalanne C."/>
            <person name="Gautier V."/>
            <person name="Ament-Velasquez S.L."/>
            <person name="Kruys A."/>
            <person name="Hutchinson M.I."/>
            <person name="Powell A.J."/>
            <person name="Barry K."/>
            <person name="Miller A.N."/>
            <person name="Grigoriev I.V."/>
            <person name="Debuchy R."/>
            <person name="Gladieux P."/>
            <person name="Thoren M.H."/>
            <person name="Johannesson H."/>
        </authorList>
    </citation>
    <scope>NUCLEOTIDE SEQUENCE</scope>
    <source>
        <strain evidence="1">8032-3</strain>
    </source>
</reference>
<gene>
    <name evidence="1" type="ORF">QBC33DRAFT_598757</name>
</gene>
<proteinExistence type="predicted"/>
<name>A0AAJ0FIE9_9PEZI</name>
<dbReference type="GeneID" id="85315184"/>
<protein>
    <submittedName>
        <fullName evidence="1">Uncharacterized protein</fullName>
    </submittedName>
</protein>
<keyword evidence="2" id="KW-1185">Reference proteome</keyword>
<evidence type="ECO:0000313" key="2">
    <source>
        <dbReference type="Proteomes" id="UP001244011"/>
    </source>
</evidence>